<evidence type="ECO:0000313" key="2">
    <source>
        <dbReference type="EMBL" id="CAF1690716.1"/>
    </source>
</evidence>
<dbReference type="EMBL" id="CAJNOR010020654">
    <property type="protein sequence ID" value="CAF1690716.1"/>
    <property type="molecule type" value="Genomic_DNA"/>
</dbReference>
<proteinExistence type="predicted"/>
<gene>
    <name evidence="2" type="ORF">XAT740_LOCUS63861</name>
</gene>
<feature type="region of interest" description="Disordered" evidence="1">
    <location>
        <begin position="1"/>
        <end position="25"/>
    </location>
</feature>
<dbReference type="Proteomes" id="UP000663828">
    <property type="component" value="Unassembled WGS sequence"/>
</dbReference>
<accession>A0A816HTZ1</accession>
<protein>
    <submittedName>
        <fullName evidence="2">Uncharacterized protein</fullName>
    </submittedName>
</protein>
<reference evidence="2" key="1">
    <citation type="submission" date="2021-02" db="EMBL/GenBank/DDBJ databases">
        <authorList>
            <person name="Nowell W R."/>
        </authorList>
    </citation>
    <scope>NUCLEOTIDE SEQUENCE</scope>
</reference>
<comment type="caution">
    <text evidence="2">The sequence shown here is derived from an EMBL/GenBank/DDBJ whole genome shotgun (WGS) entry which is preliminary data.</text>
</comment>
<organism evidence="2 3">
    <name type="scientific">Adineta ricciae</name>
    <name type="common">Rotifer</name>
    <dbReference type="NCBI Taxonomy" id="249248"/>
    <lineage>
        <taxon>Eukaryota</taxon>
        <taxon>Metazoa</taxon>
        <taxon>Spiralia</taxon>
        <taxon>Gnathifera</taxon>
        <taxon>Rotifera</taxon>
        <taxon>Eurotatoria</taxon>
        <taxon>Bdelloidea</taxon>
        <taxon>Adinetida</taxon>
        <taxon>Adinetidae</taxon>
        <taxon>Adineta</taxon>
    </lineage>
</organism>
<evidence type="ECO:0000313" key="3">
    <source>
        <dbReference type="Proteomes" id="UP000663828"/>
    </source>
</evidence>
<keyword evidence="3" id="KW-1185">Reference proteome</keyword>
<name>A0A816HTZ1_ADIRI</name>
<sequence>MNQTTTTTENEDQVESSDLIEVNEPSDTELFNETRFDEALEQDLQDLSQCIQNTQPVNDDLAVEMINRLDEVLRTTTVATNPMTSTDDDDDNNDDQASLSYNLTENDIPMIYYGHLDRKTITREFQFNLQVTPSQSKNKFHAR</sequence>
<evidence type="ECO:0000256" key="1">
    <source>
        <dbReference type="SAM" id="MobiDB-lite"/>
    </source>
</evidence>
<feature type="region of interest" description="Disordered" evidence="1">
    <location>
        <begin position="77"/>
        <end position="99"/>
    </location>
</feature>
<dbReference type="AlphaFoldDB" id="A0A816HTZ1"/>